<dbReference type="EMBL" id="CP147711">
    <property type="protein sequence ID" value="WXC78220.1"/>
    <property type="molecule type" value="Genomic_DNA"/>
</dbReference>
<evidence type="ECO:0000313" key="2">
    <source>
        <dbReference type="Proteomes" id="UP001432046"/>
    </source>
</evidence>
<reference evidence="1" key="1">
    <citation type="journal article" date="2021" name="Int. J. Syst. Evol. Microbiol.">
        <title>Bradyrhizobium septentrionale sp. nov. (sv. septentrionale) and Bradyrhizobium quebecense sp. nov. (sv. septentrionale) associated with legumes native to Canada possess rearranged symbiosis genes and numerous insertion sequences.</title>
        <authorList>
            <person name="Bromfield E.S.P."/>
            <person name="Cloutier S."/>
        </authorList>
    </citation>
    <scope>NUCLEOTIDE SEQUENCE</scope>
    <source>
        <strain evidence="1">5S5</strain>
    </source>
</reference>
<dbReference type="Proteomes" id="UP001432046">
    <property type="component" value="Chromosome"/>
</dbReference>
<sequence length="273" mass="29971">MSPLRHFIVSLLAATCGGCGLYLPELQEPYQNRQEEKLDENAIVLRIKCELHKGVQDTLYKYRSSRDYLGKSVEWLNGWGAAVTLKVTADEKSSINPGFSIPAFPHAERLSVAGGLQASADATRAETIGMTYRFDDLLAEGWIDQCDRAGPVIITSDLKIGQFIENKAFLAAVPGTVPVRQKVFDAFSYQATFVITYGGGITPTYKFVDVTANPDAPFLNGSRTRTHDITITIGEATGKRTYANRLSPRAEAQNYVETLSQAIASANRSRLAR</sequence>
<reference evidence="1" key="2">
    <citation type="submission" date="2024-03" db="EMBL/GenBank/DDBJ databases">
        <authorList>
            <person name="Bromfield E.S.P."/>
            <person name="Cloutier S."/>
        </authorList>
    </citation>
    <scope>NUCLEOTIDE SEQUENCE</scope>
    <source>
        <strain evidence="1">5S5</strain>
    </source>
</reference>
<protein>
    <submittedName>
        <fullName evidence="1">Uncharacterized protein</fullName>
    </submittedName>
</protein>
<name>A0ABZ2NTU8_9BRAD</name>
<keyword evidence="2" id="KW-1185">Reference proteome</keyword>
<proteinExistence type="predicted"/>
<gene>
    <name evidence="1" type="ORF">WDK88_33210</name>
</gene>
<dbReference type="RefSeq" id="WP_338833681.1">
    <property type="nucleotide sequence ID" value="NZ_CP147711.1"/>
</dbReference>
<accession>A0ABZ2NTU8</accession>
<organism evidence="1 2">
    <name type="scientific">Bradyrhizobium septentrionale</name>
    <dbReference type="NCBI Taxonomy" id="1404411"/>
    <lineage>
        <taxon>Bacteria</taxon>
        <taxon>Pseudomonadati</taxon>
        <taxon>Pseudomonadota</taxon>
        <taxon>Alphaproteobacteria</taxon>
        <taxon>Hyphomicrobiales</taxon>
        <taxon>Nitrobacteraceae</taxon>
        <taxon>Bradyrhizobium</taxon>
    </lineage>
</organism>
<evidence type="ECO:0000313" key="1">
    <source>
        <dbReference type="EMBL" id="WXC78220.1"/>
    </source>
</evidence>